<protein>
    <recommendedName>
        <fullName evidence="7">Zn(2)-C6 fungal-type domain-containing protein</fullName>
    </recommendedName>
</protein>
<dbReference type="Pfam" id="PF04082">
    <property type="entry name" value="Fungal_trans"/>
    <property type="match status" value="1"/>
</dbReference>
<evidence type="ECO:0000256" key="3">
    <source>
        <dbReference type="ARBA" id="ARBA00023015"/>
    </source>
</evidence>
<dbReference type="CDD" id="cd12148">
    <property type="entry name" value="fungal_TF_MHR"/>
    <property type="match status" value="1"/>
</dbReference>
<feature type="compositionally biased region" description="Low complexity" evidence="6">
    <location>
        <begin position="1"/>
        <end position="16"/>
    </location>
</feature>
<keyword evidence="3" id="KW-0805">Transcription regulation</keyword>
<evidence type="ECO:0000313" key="8">
    <source>
        <dbReference type="EMBL" id="THV02627.1"/>
    </source>
</evidence>
<feature type="domain" description="Zn(2)-C6 fungal-type" evidence="7">
    <location>
        <begin position="28"/>
        <end position="63"/>
    </location>
</feature>
<feature type="compositionally biased region" description="Polar residues" evidence="6">
    <location>
        <begin position="516"/>
        <end position="534"/>
    </location>
</feature>
<name>A0A4S8MIQ6_DENBC</name>
<evidence type="ECO:0000313" key="9">
    <source>
        <dbReference type="Proteomes" id="UP000297245"/>
    </source>
</evidence>
<dbReference type="SMART" id="SM00066">
    <property type="entry name" value="GAL4"/>
    <property type="match status" value="1"/>
</dbReference>
<feature type="region of interest" description="Disordered" evidence="6">
    <location>
        <begin position="516"/>
        <end position="535"/>
    </location>
</feature>
<feature type="region of interest" description="Disordered" evidence="6">
    <location>
        <begin position="683"/>
        <end position="766"/>
    </location>
</feature>
<feature type="compositionally biased region" description="Basic and acidic residues" evidence="6">
    <location>
        <begin position="690"/>
        <end position="708"/>
    </location>
</feature>
<sequence length="859" mass="94059">MLEPTAPSNSPPAAALPVPPKQKRSSVACRRCRRLRAKCVKEEGDRGLCRGCIDAGVPNECEFLPRGMSAIDRAPRPAARRKRQRRDVSPDGNSGTSSLVAGVNGHNGSPFAANYGHAVINGYCTCCRQSVPAQPAIPSAVANSATPLEELLPSQNELIEACEWFFSTYFQLGFLHKPTFMHRLLTSPSSLSPFLLLSMLSISARFTPSLIQRYQTGPNAAQVFAKRAQKLAGEELLGAATLERAQGFFLCSIWSWGSGYRDRSWIFLGVAARMVSILRLSQEDSYKLPPDATVDDVIDAEVSRRTWWVIFMSDNLLSSGCGRPISFDLEKVTIPLPLDEDHFSFGFQGPTTVLPGTRAKPRLPSETATPAQFSPPHIDPQLQALRNPNGENADDNGSGTGGERSLYGNLITIADIWARVARSALQRAKAPSLGEGMCNLAPWVPESDYYKLIRELDVWEATLGSRQSWSLSNLLAYQSKNLDMGFRGIFLIMHLAHIVLRRSYLPMMARDVQSGQSSSLRAGNPKANTNSVNGHDSGRNGYVFPEGMTPQPPPVRFWETMVHDMFGHALKAIDLVKSWIPTRPFARGCTPMMGFSLFMAGSVLIYLRKWKWLCPSLYTHTEPAVHLALEMISDIAQVWPSMGQRWHSGLSQAAAVAFGANNPFSNCPPRDQGDRGVEGLGRAAEEDLSVDDREGMYRHKSFEETRSEEADDSPVNEYPERPRSLSASGPSGHASQSPTLHRDSAMDQNARPRSGSVPHQHPPQTHAHDAHMLYSLAAAASMDQKRGAAALAQNGHPPPSGAVHNHNPGQSSIPAFMPAGPTGPEQVPIDWNNFQTDMAVLLRDDLGTHLEYGGDGWAF</sequence>
<dbReference type="AlphaFoldDB" id="A0A4S8MIQ6"/>
<organism evidence="8 9">
    <name type="scientific">Dendrothele bispora (strain CBS 962.96)</name>
    <dbReference type="NCBI Taxonomy" id="1314807"/>
    <lineage>
        <taxon>Eukaryota</taxon>
        <taxon>Fungi</taxon>
        <taxon>Dikarya</taxon>
        <taxon>Basidiomycota</taxon>
        <taxon>Agaricomycotina</taxon>
        <taxon>Agaricomycetes</taxon>
        <taxon>Agaricomycetidae</taxon>
        <taxon>Agaricales</taxon>
        <taxon>Agaricales incertae sedis</taxon>
        <taxon>Dendrothele</taxon>
    </lineage>
</organism>
<feature type="region of interest" description="Disordered" evidence="6">
    <location>
        <begin position="72"/>
        <end position="98"/>
    </location>
</feature>
<reference evidence="8 9" key="1">
    <citation type="journal article" date="2019" name="Nat. Ecol. Evol.">
        <title>Megaphylogeny resolves global patterns of mushroom evolution.</title>
        <authorList>
            <person name="Varga T."/>
            <person name="Krizsan K."/>
            <person name="Foldi C."/>
            <person name="Dima B."/>
            <person name="Sanchez-Garcia M."/>
            <person name="Sanchez-Ramirez S."/>
            <person name="Szollosi G.J."/>
            <person name="Szarkandi J.G."/>
            <person name="Papp V."/>
            <person name="Albert L."/>
            <person name="Andreopoulos W."/>
            <person name="Angelini C."/>
            <person name="Antonin V."/>
            <person name="Barry K.W."/>
            <person name="Bougher N.L."/>
            <person name="Buchanan P."/>
            <person name="Buyck B."/>
            <person name="Bense V."/>
            <person name="Catcheside P."/>
            <person name="Chovatia M."/>
            <person name="Cooper J."/>
            <person name="Damon W."/>
            <person name="Desjardin D."/>
            <person name="Finy P."/>
            <person name="Geml J."/>
            <person name="Haridas S."/>
            <person name="Hughes K."/>
            <person name="Justo A."/>
            <person name="Karasinski D."/>
            <person name="Kautmanova I."/>
            <person name="Kiss B."/>
            <person name="Kocsube S."/>
            <person name="Kotiranta H."/>
            <person name="LaButti K.M."/>
            <person name="Lechner B.E."/>
            <person name="Liimatainen K."/>
            <person name="Lipzen A."/>
            <person name="Lukacs Z."/>
            <person name="Mihaltcheva S."/>
            <person name="Morgado L.N."/>
            <person name="Niskanen T."/>
            <person name="Noordeloos M.E."/>
            <person name="Ohm R.A."/>
            <person name="Ortiz-Santana B."/>
            <person name="Ovrebo C."/>
            <person name="Racz N."/>
            <person name="Riley R."/>
            <person name="Savchenko A."/>
            <person name="Shiryaev A."/>
            <person name="Soop K."/>
            <person name="Spirin V."/>
            <person name="Szebenyi C."/>
            <person name="Tomsovsky M."/>
            <person name="Tulloss R.E."/>
            <person name="Uehling J."/>
            <person name="Grigoriev I.V."/>
            <person name="Vagvolgyi C."/>
            <person name="Papp T."/>
            <person name="Martin F.M."/>
            <person name="Miettinen O."/>
            <person name="Hibbett D.S."/>
            <person name="Nagy L.G."/>
        </authorList>
    </citation>
    <scope>NUCLEOTIDE SEQUENCE [LARGE SCALE GENOMIC DNA]</scope>
    <source>
        <strain evidence="8 9">CBS 962.96</strain>
    </source>
</reference>
<dbReference type="PANTHER" id="PTHR47338:SF5">
    <property type="entry name" value="ZN(II)2CYS6 TRANSCRIPTION FACTOR (EUROFUNG)"/>
    <property type="match status" value="1"/>
</dbReference>
<keyword evidence="4" id="KW-0804">Transcription</keyword>
<dbReference type="GO" id="GO:0005634">
    <property type="term" value="C:nucleus"/>
    <property type="evidence" value="ECO:0007669"/>
    <property type="project" value="UniProtKB-SubCell"/>
</dbReference>
<feature type="region of interest" description="Disordered" evidence="6">
    <location>
        <begin position="785"/>
        <end position="805"/>
    </location>
</feature>
<accession>A0A4S8MIQ6</accession>
<dbReference type="EMBL" id="ML179075">
    <property type="protein sequence ID" value="THV02627.1"/>
    <property type="molecule type" value="Genomic_DNA"/>
</dbReference>
<dbReference type="GO" id="GO:0006351">
    <property type="term" value="P:DNA-templated transcription"/>
    <property type="evidence" value="ECO:0007669"/>
    <property type="project" value="InterPro"/>
</dbReference>
<dbReference type="GO" id="GO:0008270">
    <property type="term" value="F:zinc ion binding"/>
    <property type="evidence" value="ECO:0007669"/>
    <property type="project" value="InterPro"/>
</dbReference>
<dbReference type="Proteomes" id="UP000297245">
    <property type="component" value="Unassembled WGS sequence"/>
</dbReference>
<dbReference type="PROSITE" id="PS00463">
    <property type="entry name" value="ZN2_CY6_FUNGAL_1"/>
    <property type="match status" value="1"/>
</dbReference>
<evidence type="ECO:0000259" key="7">
    <source>
        <dbReference type="PROSITE" id="PS50048"/>
    </source>
</evidence>
<dbReference type="InterPro" id="IPR036864">
    <property type="entry name" value="Zn2-C6_fun-type_DNA-bd_sf"/>
</dbReference>
<dbReference type="GO" id="GO:0000981">
    <property type="term" value="F:DNA-binding transcription factor activity, RNA polymerase II-specific"/>
    <property type="evidence" value="ECO:0007669"/>
    <property type="project" value="InterPro"/>
</dbReference>
<keyword evidence="5" id="KW-0539">Nucleus</keyword>
<dbReference type="PROSITE" id="PS50048">
    <property type="entry name" value="ZN2_CY6_FUNGAL_2"/>
    <property type="match status" value="1"/>
</dbReference>
<dbReference type="InterPro" id="IPR050815">
    <property type="entry name" value="TF_fung"/>
</dbReference>
<comment type="subcellular location">
    <subcellularLocation>
        <location evidence="1">Nucleus</location>
    </subcellularLocation>
</comment>
<feature type="region of interest" description="Disordered" evidence="6">
    <location>
        <begin position="1"/>
        <end position="20"/>
    </location>
</feature>
<feature type="compositionally biased region" description="Polar residues" evidence="6">
    <location>
        <begin position="725"/>
        <end position="739"/>
    </location>
</feature>
<dbReference type="SUPFAM" id="SSF57701">
    <property type="entry name" value="Zn2/Cys6 DNA-binding domain"/>
    <property type="match status" value="1"/>
</dbReference>
<dbReference type="InterPro" id="IPR001138">
    <property type="entry name" value="Zn2Cys6_DnaBD"/>
</dbReference>
<dbReference type="OrthoDB" id="2399539at2759"/>
<keyword evidence="2" id="KW-0479">Metal-binding</keyword>
<evidence type="ECO:0000256" key="5">
    <source>
        <dbReference type="ARBA" id="ARBA00023242"/>
    </source>
</evidence>
<evidence type="ECO:0000256" key="6">
    <source>
        <dbReference type="SAM" id="MobiDB-lite"/>
    </source>
</evidence>
<dbReference type="PANTHER" id="PTHR47338">
    <property type="entry name" value="ZN(II)2CYS6 TRANSCRIPTION FACTOR (EUROFUNG)-RELATED"/>
    <property type="match status" value="1"/>
</dbReference>
<keyword evidence="9" id="KW-1185">Reference proteome</keyword>
<evidence type="ECO:0000256" key="4">
    <source>
        <dbReference type="ARBA" id="ARBA00023163"/>
    </source>
</evidence>
<dbReference type="InterPro" id="IPR007219">
    <property type="entry name" value="XnlR_reg_dom"/>
</dbReference>
<feature type="region of interest" description="Disordered" evidence="6">
    <location>
        <begin position="353"/>
        <end position="401"/>
    </location>
</feature>
<dbReference type="GO" id="GO:0003677">
    <property type="term" value="F:DNA binding"/>
    <property type="evidence" value="ECO:0007669"/>
    <property type="project" value="InterPro"/>
</dbReference>
<proteinExistence type="predicted"/>
<evidence type="ECO:0000256" key="1">
    <source>
        <dbReference type="ARBA" id="ARBA00004123"/>
    </source>
</evidence>
<dbReference type="SMART" id="SM00906">
    <property type="entry name" value="Fungal_trans"/>
    <property type="match status" value="1"/>
</dbReference>
<gene>
    <name evidence="8" type="ORF">K435DRAFT_852653</name>
</gene>
<evidence type="ECO:0000256" key="2">
    <source>
        <dbReference type="ARBA" id="ARBA00022723"/>
    </source>
</evidence>